<organism evidence="8 9">
    <name type="scientific">Wickerhamomyces ciferrii (strain ATCC 14091 / BCRC 22168 / CBS 111 / JCM 3599 / NBRC 0793 / NRRL Y-1031 F-60-10)</name>
    <name type="common">Yeast</name>
    <name type="synonym">Pichia ciferrii</name>
    <dbReference type="NCBI Taxonomy" id="1206466"/>
    <lineage>
        <taxon>Eukaryota</taxon>
        <taxon>Fungi</taxon>
        <taxon>Dikarya</taxon>
        <taxon>Ascomycota</taxon>
        <taxon>Saccharomycotina</taxon>
        <taxon>Saccharomycetes</taxon>
        <taxon>Phaffomycetales</taxon>
        <taxon>Wickerhamomycetaceae</taxon>
        <taxon>Wickerhamomyces</taxon>
    </lineage>
</organism>
<evidence type="ECO:0000259" key="7">
    <source>
        <dbReference type="SMART" id="SM00014"/>
    </source>
</evidence>
<name>K0KUF5_WICCF</name>
<dbReference type="SMART" id="SM00014">
    <property type="entry name" value="acidPPc"/>
    <property type="match status" value="1"/>
</dbReference>
<dbReference type="PANTHER" id="PTHR11247">
    <property type="entry name" value="PALMITOYL-PROTEIN THIOESTERASE/DOLICHYLDIPHOSPHATASE 1"/>
    <property type="match status" value="1"/>
</dbReference>
<evidence type="ECO:0000256" key="5">
    <source>
        <dbReference type="ARBA" id="ARBA00023136"/>
    </source>
</evidence>
<sequence>MSEPKFLINNMTSLNYNPVPFDDTYVLYDPQDPISTISVYFSLLPIGILIFYLSWFIVTREIEPVIIAGGQVVNDIINNIVKNIIKEERPLAIDGFQSNGLRSGYGMPSAHSQFMGFFAIFFTLKIWLNWKDLTCIRKILGTLGVYILGSLVAFSRVYLYYHSYKQVAVGVLLGTAIGAPYFLVTSIARSLGLIDWIISWKIVNLFWVKDSTFHSPLTLKEEYQLWEQIKENQVNKKHK</sequence>
<dbReference type="Gene3D" id="1.20.144.10">
    <property type="entry name" value="Phosphatidic acid phosphatase type 2/haloperoxidase"/>
    <property type="match status" value="1"/>
</dbReference>
<comment type="function">
    <text evidence="6">Required for efficient N-glycosylation. Necessary for maintaining optimal levels of dolichol-linked oligosaccharides. Hydrolyzes dolichyl pyrophosphate at a very high rate and dolichyl monophosphate at a much lower rate. Does not act on phosphatidate.</text>
</comment>
<dbReference type="GO" id="GO:0006487">
    <property type="term" value="P:protein N-linked glycosylation"/>
    <property type="evidence" value="ECO:0007669"/>
    <property type="project" value="UniProtKB-UniRule"/>
</dbReference>
<reference evidence="8 9" key="1">
    <citation type="journal article" date="2012" name="Eukaryot. Cell">
        <title>Draft genome sequence of Wickerhamomyces ciferrii NRRL Y-1031 F-60-10.</title>
        <authorList>
            <person name="Schneider J."/>
            <person name="Andrea H."/>
            <person name="Blom J."/>
            <person name="Jaenicke S."/>
            <person name="Ruckert C."/>
            <person name="Schorsch C."/>
            <person name="Szczepanowski R."/>
            <person name="Farwick M."/>
            <person name="Goesmann A."/>
            <person name="Puhler A."/>
            <person name="Schaffer S."/>
            <person name="Tauch A."/>
            <person name="Kohler T."/>
            <person name="Brinkrolf K."/>
        </authorList>
    </citation>
    <scope>NUCLEOTIDE SEQUENCE [LARGE SCALE GENOMIC DNA]</scope>
    <source>
        <strain evidence="9">ATCC 14091 / BCRC 22168 / CBS 111 / JCM 3599 / NBRC 0793 / NRRL Y-1031 F-60-10</strain>
    </source>
</reference>
<gene>
    <name evidence="8" type="ORF">BN7_5210</name>
</gene>
<keyword evidence="4 6" id="KW-1133">Transmembrane helix</keyword>
<comment type="pathway">
    <text evidence="6">Protein modification; protein glycosylation.</text>
</comment>
<dbReference type="EC" id="3.6.1.43" evidence="6"/>
<dbReference type="AlphaFoldDB" id="K0KUF5"/>
<evidence type="ECO:0000313" key="9">
    <source>
        <dbReference type="Proteomes" id="UP000009328"/>
    </source>
</evidence>
<dbReference type="UniPathway" id="UPA00378"/>
<evidence type="ECO:0000256" key="1">
    <source>
        <dbReference type="ARBA" id="ARBA00004141"/>
    </source>
</evidence>
<evidence type="ECO:0000256" key="3">
    <source>
        <dbReference type="ARBA" id="ARBA00022801"/>
    </source>
</evidence>
<evidence type="ECO:0000256" key="4">
    <source>
        <dbReference type="ARBA" id="ARBA00022989"/>
    </source>
</evidence>
<keyword evidence="9" id="KW-1185">Reference proteome</keyword>
<feature type="transmembrane region" description="Helical" evidence="6">
    <location>
        <begin position="37"/>
        <end position="58"/>
    </location>
</feature>
<evidence type="ECO:0000256" key="2">
    <source>
        <dbReference type="ARBA" id="ARBA00022692"/>
    </source>
</evidence>
<feature type="transmembrane region" description="Helical" evidence="6">
    <location>
        <begin position="167"/>
        <end position="184"/>
    </location>
</feature>
<dbReference type="FunCoup" id="K0KUF5">
    <property type="interactions" value="362"/>
</dbReference>
<comment type="catalytic activity">
    <reaction evidence="6">
        <text>a di-trans,poly-cis-dolichyl diphosphate + H2O = a di-trans,poly-cis-dolichyl phosphate + phosphate + H(+)</text>
        <dbReference type="Rhea" id="RHEA:14385"/>
        <dbReference type="Rhea" id="RHEA-COMP:19498"/>
        <dbReference type="Rhea" id="RHEA-COMP:19506"/>
        <dbReference type="ChEBI" id="CHEBI:15377"/>
        <dbReference type="ChEBI" id="CHEBI:15378"/>
        <dbReference type="ChEBI" id="CHEBI:43474"/>
        <dbReference type="ChEBI" id="CHEBI:57497"/>
        <dbReference type="ChEBI" id="CHEBI:57683"/>
        <dbReference type="EC" id="3.6.1.43"/>
    </reaction>
</comment>
<keyword evidence="5 6" id="KW-0472">Membrane</keyword>
<keyword evidence="2 6" id="KW-0812">Transmembrane</keyword>
<comment type="similarity">
    <text evidence="6">Belongs to the dolichyldiphosphatase family.</text>
</comment>
<dbReference type="GO" id="GO:0005789">
    <property type="term" value="C:endoplasmic reticulum membrane"/>
    <property type="evidence" value="ECO:0007669"/>
    <property type="project" value="UniProtKB-SubCell"/>
</dbReference>
<dbReference type="Proteomes" id="UP000009328">
    <property type="component" value="Unassembled WGS sequence"/>
</dbReference>
<dbReference type="InterPro" id="IPR039667">
    <property type="entry name" value="Dolichyldiphosphatase_PAP2"/>
</dbReference>
<evidence type="ECO:0000313" key="8">
    <source>
        <dbReference type="EMBL" id="CCH45627.1"/>
    </source>
</evidence>
<dbReference type="GO" id="GO:0047874">
    <property type="term" value="F:dolichyldiphosphatase activity"/>
    <property type="evidence" value="ECO:0007669"/>
    <property type="project" value="UniProtKB-UniRule"/>
</dbReference>
<dbReference type="HOGENOM" id="CLU_074922_1_2_1"/>
<dbReference type="PANTHER" id="PTHR11247:SF1">
    <property type="entry name" value="DOLICHYLDIPHOSPHATASE 1"/>
    <property type="match status" value="1"/>
</dbReference>
<dbReference type="STRING" id="1206466.K0KUF5"/>
<accession>K0KUF5</accession>
<comment type="subcellular location">
    <subcellularLocation>
        <location evidence="6">Endoplasmic reticulum membrane</location>
        <topology evidence="6">Multi-pass membrane protein</topology>
    </subcellularLocation>
    <subcellularLocation>
        <location evidence="1">Membrane</location>
        <topology evidence="1">Multi-pass membrane protein</topology>
    </subcellularLocation>
</comment>
<comment type="caution">
    <text evidence="8">The sequence shown here is derived from an EMBL/GenBank/DDBJ whole genome shotgun (WGS) entry which is preliminary data.</text>
</comment>
<dbReference type="InterPro" id="IPR036938">
    <property type="entry name" value="PAP2/HPO_sf"/>
</dbReference>
<feature type="domain" description="Phosphatidic acid phosphatase type 2/haloperoxidase" evidence="7">
    <location>
        <begin position="64"/>
        <end position="182"/>
    </location>
</feature>
<dbReference type="CDD" id="cd03382">
    <property type="entry name" value="PAP2_dolichyldiphosphatase"/>
    <property type="match status" value="1"/>
</dbReference>
<feature type="transmembrane region" description="Helical" evidence="6">
    <location>
        <begin position="140"/>
        <end position="161"/>
    </location>
</feature>
<dbReference type="eggNOG" id="KOG3146">
    <property type="taxonomic scope" value="Eukaryota"/>
</dbReference>
<protein>
    <recommendedName>
        <fullName evidence="6">Dolichyldiphosphatase</fullName>
        <ecNumber evidence="6">3.6.1.43</ecNumber>
    </recommendedName>
</protein>
<keyword evidence="3 6" id="KW-0378">Hydrolase</keyword>
<evidence type="ECO:0000256" key="6">
    <source>
        <dbReference type="RuleBase" id="RU367078"/>
    </source>
</evidence>
<dbReference type="InterPro" id="IPR000326">
    <property type="entry name" value="PAP2/HPO"/>
</dbReference>
<dbReference type="EMBL" id="CAIF01000203">
    <property type="protein sequence ID" value="CCH45627.1"/>
    <property type="molecule type" value="Genomic_DNA"/>
</dbReference>
<keyword evidence="6" id="KW-0256">Endoplasmic reticulum</keyword>
<proteinExistence type="inferred from homology"/>
<dbReference type="InParanoid" id="K0KUF5"/>
<dbReference type="SUPFAM" id="SSF48317">
    <property type="entry name" value="Acid phosphatase/Vanadium-dependent haloperoxidase"/>
    <property type="match status" value="1"/>
</dbReference>
<dbReference type="Pfam" id="PF01569">
    <property type="entry name" value="PAP2"/>
    <property type="match status" value="1"/>
</dbReference>
<dbReference type="GO" id="GO:0008610">
    <property type="term" value="P:lipid biosynthetic process"/>
    <property type="evidence" value="ECO:0007669"/>
    <property type="project" value="TreeGrafter"/>
</dbReference>